<protein>
    <recommendedName>
        <fullName evidence="11">Four-carbon acid sugar kinase family protein</fullName>
    </recommendedName>
</protein>
<accession>A0A2K4ZM60</accession>
<dbReference type="Pfam" id="PF07005">
    <property type="entry name" value="SBD_N"/>
    <property type="match status" value="1"/>
</dbReference>
<evidence type="ECO:0000256" key="2">
    <source>
        <dbReference type="ARBA" id="ARBA00022679"/>
    </source>
</evidence>
<keyword evidence="3" id="KW-0547">Nucleotide-binding</keyword>
<feature type="domain" description="Four-carbon acid sugar kinase N-terminal" evidence="7">
    <location>
        <begin position="7"/>
        <end position="222"/>
    </location>
</feature>
<evidence type="ECO:0000256" key="4">
    <source>
        <dbReference type="ARBA" id="ARBA00022777"/>
    </source>
</evidence>
<evidence type="ECO:0000313" key="10">
    <source>
        <dbReference type="Proteomes" id="UP000236311"/>
    </source>
</evidence>
<evidence type="ECO:0000256" key="5">
    <source>
        <dbReference type="ARBA" id="ARBA00022840"/>
    </source>
</evidence>
<keyword evidence="10" id="KW-1185">Reference proteome</keyword>
<proteinExistence type="inferred from homology"/>
<dbReference type="InterPro" id="IPR042213">
    <property type="entry name" value="NBD_C_sf"/>
</dbReference>
<dbReference type="SUPFAM" id="SSF142764">
    <property type="entry name" value="YgbK-like"/>
    <property type="match status" value="1"/>
</dbReference>
<feature type="domain" description="Four-carbon acid sugar kinase nucleotide binding" evidence="8">
    <location>
        <begin position="243"/>
        <end position="410"/>
    </location>
</feature>
<evidence type="ECO:0000256" key="1">
    <source>
        <dbReference type="ARBA" id="ARBA00005715"/>
    </source>
</evidence>
<dbReference type="OrthoDB" id="9778478at2"/>
<evidence type="ECO:0000256" key="6">
    <source>
        <dbReference type="ARBA" id="ARBA00023277"/>
    </source>
</evidence>
<evidence type="ECO:0000256" key="3">
    <source>
        <dbReference type="ARBA" id="ARBA00022741"/>
    </source>
</evidence>
<sequence length="423" mass="47141">MESRLKLLVIADDLTGGLDTGVQFALRGITSRVMVNRRKWQNGKIDEGQVLILDTETRGMEGPKAYKTVKDIVKDACRDGVNCIYKKTDSGLRGNIGYELQGVLDGLDGGLLHYVPAYPKKGRITRQGVHYVDGVPVAESSFGADLYEPVKYSYIPDIIHEQSRIPVERDGSQSIAEDGEKRIRLYDASDEKELDRIAGRVAGWEDGGVTLMAGCAGFAEALCRTIRYEPEEGLKLEKKDKFLAVIGSIHPMAERQTDFALRSGFERLELSEEHLRERYWEREEGCMLLEMWKEKCRESQKILLDAGRLFGEHDITDYAERAGLEKETVRRRIADCLGTVTCALMQDTESVALMVTGGDTLAGVMRSLKVEELIPKGELLQEVVYSEFVRDGRHAGLLSKSGSFGEESLLADLAAILLKEEPA</sequence>
<evidence type="ECO:0000313" key="9">
    <source>
        <dbReference type="EMBL" id="SOY31574.1"/>
    </source>
</evidence>
<evidence type="ECO:0000259" key="8">
    <source>
        <dbReference type="Pfam" id="PF17042"/>
    </source>
</evidence>
<evidence type="ECO:0000259" key="7">
    <source>
        <dbReference type="Pfam" id="PF07005"/>
    </source>
</evidence>
<dbReference type="Gene3D" id="3.40.980.20">
    <property type="entry name" value="Four-carbon acid sugar kinase, nucleotide binding domain"/>
    <property type="match status" value="1"/>
</dbReference>
<dbReference type="InterPro" id="IPR031475">
    <property type="entry name" value="NBD_C"/>
</dbReference>
<reference evidence="9 10" key="1">
    <citation type="submission" date="2018-01" db="EMBL/GenBank/DDBJ databases">
        <authorList>
            <person name="Gaut B.S."/>
            <person name="Morton B.R."/>
            <person name="Clegg M.T."/>
            <person name="Duvall M.R."/>
        </authorList>
    </citation>
    <scope>NUCLEOTIDE SEQUENCE [LARGE SCALE GENOMIC DNA]</scope>
    <source>
        <strain evidence="9">GP69</strain>
    </source>
</reference>
<keyword evidence="6" id="KW-0119">Carbohydrate metabolism</keyword>
<organism evidence="9 10">
    <name type="scientific">Acetatifactor muris</name>
    <dbReference type="NCBI Taxonomy" id="879566"/>
    <lineage>
        <taxon>Bacteria</taxon>
        <taxon>Bacillati</taxon>
        <taxon>Bacillota</taxon>
        <taxon>Clostridia</taxon>
        <taxon>Lachnospirales</taxon>
        <taxon>Lachnospiraceae</taxon>
        <taxon>Acetatifactor</taxon>
    </lineage>
</organism>
<evidence type="ECO:0008006" key="11">
    <source>
        <dbReference type="Google" id="ProtNLM"/>
    </source>
</evidence>
<dbReference type="EMBL" id="OFSM01000027">
    <property type="protein sequence ID" value="SOY31574.1"/>
    <property type="molecule type" value="Genomic_DNA"/>
</dbReference>
<dbReference type="InterPro" id="IPR010737">
    <property type="entry name" value="4-carb_acid_sugar_kinase_N"/>
</dbReference>
<keyword evidence="4" id="KW-0418">Kinase</keyword>
<comment type="similarity">
    <text evidence="1">Belongs to the four-carbon acid sugar kinase family.</text>
</comment>
<dbReference type="Pfam" id="PF17042">
    <property type="entry name" value="NBD_C"/>
    <property type="match status" value="1"/>
</dbReference>
<keyword evidence="2" id="KW-0808">Transferase</keyword>
<dbReference type="GO" id="GO:0005524">
    <property type="term" value="F:ATP binding"/>
    <property type="evidence" value="ECO:0007669"/>
    <property type="project" value="UniProtKB-KW"/>
</dbReference>
<dbReference type="RefSeq" id="WP_103241554.1">
    <property type="nucleotide sequence ID" value="NZ_CANRXC010000011.1"/>
</dbReference>
<dbReference type="Proteomes" id="UP000236311">
    <property type="component" value="Unassembled WGS sequence"/>
</dbReference>
<keyword evidence="5" id="KW-0067">ATP-binding</keyword>
<name>A0A2K4ZM60_9FIRM</name>
<dbReference type="InterPro" id="IPR037051">
    <property type="entry name" value="4-carb_acid_sugar_kinase_N_sf"/>
</dbReference>
<dbReference type="AlphaFoldDB" id="A0A2K4ZM60"/>
<gene>
    <name evidence="9" type="ORF">AMURIS_04318</name>
</gene>
<dbReference type="GO" id="GO:0016301">
    <property type="term" value="F:kinase activity"/>
    <property type="evidence" value="ECO:0007669"/>
    <property type="project" value="UniProtKB-KW"/>
</dbReference>
<dbReference type="Gene3D" id="3.40.50.10840">
    <property type="entry name" value="Putative sugar-binding, N-terminal domain"/>
    <property type="match status" value="1"/>
</dbReference>